<evidence type="ECO:0000256" key="4">
    <source>
        <dbReference type="PIRSR" id="PIRSR015582-1"/>
    </source>
</evidence>
<keyword evidence="2 5" id="KW-0479">Metal-binding</keyword>
<evidence type="ECO:0000256" key="3">
    <source>
        <dbReference type="ARBA" id="ARBA00022842"/>
    </source>
</evidence>
<dbReference type="OrthoDB" id="5172636at2"/>
<gene>
    <name evidence="7" type="ORF">D7231_27305</name>
</gene>
<dbReference type="SUPFAM" id="SSF51621">
    <property type="entry name" value="Phosphoenolpyruvate/pyruvate domain"/>
    <property type="match status" value="1"/>
</dbReference>
<dbReference type="Pfam" id="PF03328">
    <property type="entry name" value="HpcH_HpaI"/>
    <property type="match status" value="1"/>
</dbReference>
<dbReference type="InterPro" id="IPR015813">
    <property type="entry name" value="Pyrv/PenolPyrv_kinase-like_dom"/>
</dbReference>
<dbReference type="GO" id="GO:0006107">
    <property type="term" value="P:oxaloacetate metabolic process"/>
    <property type="evidence" value="ECO:0007669"/>
    <property type="project" value="TreeGrafter"/>
</dbReference>
<dbReference type="PANTHER" id="PTHR32308:SF1">
    <property type="entry name" value="HPCH_HPAI ALDOLASE_CITRATE LYASE DOMAIN-CONTAINING PROTEIN"/>
    <property type="match status" value="1"/>
</dbReference>
<evidence type="ECO:0000256" key="1">
    <source>
        <dbReference type="ARBA" id="ARBA00001946"/>
    </source>
</evidence>
<evidence type="ECO:0000313" key="8">
    <source>
        <dbReference type="Proteomes" id="UP000270343"/>
    </source>
</evidence>
<dbReference type="Gene3D" id="3.20.20.60">
    <property type="entry name" value="Phosphoenolpyruvate-binding domains"/>
    <property type="match status" value="1"/>
</dbReference>
<dbReference type="PANTHER" id="PTHR32308">
    <property type="entry name" value="LYASE BETA SUBUNIT, PUTATIVE (AFU_ORTHOLOGUE AFUA_4G13030)-RELATED"/>
    <property type="match status" value="1"/>
</dbReference>
<dbReference type="EMBL" id="RBAM01000013">
    <property type="protein sequence ID" value="RKN64995.1"/>
    <property type="molecule type" value="Genomic_DNA"/>
</dbReference>
<evidence type="ECO:0000256" key="2">
    <source>
        <dbReference type="ARBA" id="ARBA00022723"/>
    </source>
</evidence>
<feature type="domain" description="HpcH/HpaI aldolase/citrate lyase" evidence="6">
    <location>
        <begin position="8"/>
        <end position="217"/>
    </location>
</feature>
<dbReference type="RefSeq" id="WP_120758219.1">
    <property type="nucleotide sequence ID" value="NZ_JBFADQ010000019.1"/>
</dbReference>
<protein>
    <submittedName>
        <fullName evidence="7">CoA ester lyase</fullName>
    </submittedName>
</protein>
<reference evidence="7 8" key="1">
    <citation type="journal article" date="2015" name="Antonie Van Leeuwenhoek">
        <title>Streptomyces klenkii sp. nov., isolated from deep marine sediment.</title>
        <authorList>
            <person name="Veyisoglu A."/>
            <person name="Sahin N."/>
        </authorList>
    </citation>
    <scope>NUCLEOTIDE SEQUENCE [LARGE SCALE GENOMIC DNA]</scope>
    <source>
        <strain evidence="7 8">KCTC 29202</strain>
    </source>
</reference>
<dbReference type="GO" id="GO:0000287">
    <property type="term" value="F:magnesium ion binding"/>
    <property type="evidence" value="ECO:0007669"/>
    <property type="project" value="TreeGrafter"/>
</dbReference>
<keyword evidence="7" id="KW-0456">Lyase</keyword>
<evidence type="ECO:0000256" key="5">
    <source>
        <dbReference type="PIRSR" id="PIRSR015582-2"/>
    </source>
</evidence>
<organism evidence="7 8">
    <name type="scientific">Streptomyces klenkii</name>
    <dbReference type="NCBI Taxonomy" id="1420899"/>
    <lineage>
        <taxon>Bacteria</taxon>
        <taxon>Bacillati</taxon>
        <taxon>Actinomycetota</taxon>
        <taxon>Actinomycetes</taxon>
        <taxon>Kitasatosporales</taxon>
        <taxon>Streptomycetaceae</taxon>
        <taxon>Streptomyces</taxon>
    </lineage>
</organism>
<feature type="binding site" evidence="5">
    <location>
        <position position="128"/>
    </location>
    <ligand>
        <name>Mg(2+)</name>
        <dbReference type="ChEBI" id="CHEBI:18420"/>
    </ligand>
</feature>
<keyword evidence="8" id="KW-1185">Reference proteome</keyword>
<dbReference type="InterPro" id="IPR005000">
    <property type="entry name" value="Aldolase/citrate-lyase_domain"/>
</dbReference>
<keyword evidence="3 5" id="KW-0460">Magnesium</keyword>
<dbReference type="InterPro" id="IPR040442">
    <property type="entry name" value="Pyrv_kinase-like_dom_sf"/>
</dbReference>
<dbReference type="AlphaFoldDB" id="A0A3B0AVY8"/>
<dbReference type="InterPro" id="IPR011206">
    <property type="entry name" value="Citrate_lyase_beta/mcl1/mcl2"/>
</dbReference>
<feature type="binding site" evidence="5">
    <location>
        <position position="152"/>
    </location>
    <ligand>
        <name>Mg(2+)</name>
        <dbReference type="ChEBI" id="CHEBI:18420"/>
    </ligand>
</feature>
<dbReference type="GO" id="GO:0016829">
    <property type="term" value="F:lyase activity"/>
    <property type="evidence" value="ECO:0007669"/>
    <property type="project" value="UniProtKB-KW"/>
</dbReference>
<proteinExistence type="predicted"/>
<evidence type="ECO:0000313" key="7">
    <source>
        <dbReference type="EMBL" id="RKN64995.1"/>
    </source>
</evidence>
<dbReference type="Proteomes" id="UP000270343">
    <property type="component" value="Unassembled WGS sequence"/>
</dbReference>
<dbReference type="PIRSF" id="PIRSF015582">
    <property type="entry name" value="Cit_lyase_B"/>
    <property type="match status" value="1"/>
</dbReference>
<comment type="caution">
    <text evidence="7">The sequence shown here is derived from an EMBL/GenBank/DDBJ whole genome shotgun (WGS) entry which is preliminary data.</text>
</comment>
<comment type="cofactor">
    <cofactor evidence="1">
        <name>Mg(2+)</name>
        <dbReference type="ChEBI" id="CHEBI:18420"/>
    </cofactor>
</comment>
<feature type="binding site" evidence="4">
    <location>
        <position position="65"/>
    </location>
    <ligand>
        <name>substrate</name>
    </ligand>
</feature>
<name>A0A3B0AVY8_9ACTN</name>
<evidence type="ECO:0000259" key="6">
    <source>
        <dbReference type="Pfam" id="PF03328"/>
    </source>
</evidence>
<accession>A0A3B0AVY8</accession>
<feature type="binding site" evidence="4">
    <location>
        <position position="128"/>
    </location>
    <ligand>
        <name>substrate</name>
    </ligand>
</feature>
<sequence>MKVDPCLFYVPASRVDTLLKNVPRESIALVLDLEDSVPKDAKPTAREQLGTVDLTGTGLTGVSMRINSIETPEGLLDIQTILALGGRIGGLPLHTVLVPKVAAGRDVAIYRSLLAGLDDPPEICSFIETLDAVENAFDIAAASEGLCFGQADLVAEMWAQDENYLAHARSRMCVAASRYGLPVIDTNSFELWDMDLVRAQCEASKQCGFTGKAAIHPKQVDTIVETFSVPPAELDEYRQTIKDYEADERGFAVSKDRVLAPPFVLRARRMLALHDGIARPIR</sequence>